<dbReference type="Gene3D" id="3.40.50.150">
    <property type="entry name" value="Vaccinia Virus protein VP39"/>
    <property type="match status" value="1"/>
</dbReference>
<dbReference type="GO" id="GO:0003723">
    <property type="term" value="F:RNA binding"/>
    <property type="evidence" value="ECO:0007669"/>
    <property type="project" value="UniProtKB-UniRule"/>
</dbReference>
<dbReference type="GO" id="GO:0008168">
    <property type="term" value="F:methyltransferase activity"/>
    <property type="evidence" value="ECO:0007669"/>
    <property type="project" value="UniProtKB-KW"/>
</dbReference>
<keyword evidence="4" id="KW-1185">Reference proteome</keyword>
<dbReference type="EMBL" id="JAYMYQ010000011">
    <property type="protein sequence ID" value="KAK7306262.1"/>
    <property type="molecule type" value="Genomic_DNA"/>
</dbReference>
<protein>
    <recommendedName>
        <fullName evidence="2">SAM-dependent MTase RsmB/NOP-type domain-containing protein</fullName>
    </recommendedName>
</protein>
<keyword evidence="1" id="KW-0949">S-adenosyl-L-methionine</keyword>
<comment type="similarity">
    <text evidence="1">Belongs to the class I-like SAM-binding methyltransferase superfamily. RsmB/NOP family.</text>
</comment>
<evidence type="ECO:0000313" key="3">
    <source>
        <dbReference type="EMBL" id="KAK7306262.1"/>
    </source>
</evidence>
<comment type="caution">
    <text evidence="3">The sequence shown here is derived from an EMBL/GenBank/DDBJ whole genome shotgun (WGS) entry which is preliminary data.</text>
</comment>
<name>A0AAN9JYG9_CANGL</name>
<proteinExistence type="inferred from homology"/>
<evidence type="ECO:0000313" key="4">
    <source>
        <dbReference type="Proteomes" id="UP001367508"/>
    </source>
</evidence>
<dbReference type="InterPro" id="IPR001678">
    <property type="entry name" value="MeTrfase_RsmB-F_NOP2_dom"/>
</dbReference>
<evidence type="ECO:0000256" key="1">
    <source>
        <dbReference type="PROSITE-ProRule" id="PRU01023"/>
    </source>
</evidence>
<dbReference type="PROSITE" id="PS51686">
    <property type="entry name" value="SAM_MT_RSMB_NOP"/>
    <property type="match status" value="1"/>
</dbReference>
<gene>
    <name evidence="3" type="ORF">VNO77_44188</name>
</gene>
<feature type="binding site" evidence="1">
    <location>
        <position position="77"/>
    </location>
    <ligand>
        <name>S-adenosyl-L-methionine</name>
        <dbReference type="ChEBI" id="CHEBI:59789"/>
    </ligand>
</feature>
<dbReference type="GO" id="GO:0032259">
    <property type="term" value="P:methylation"/>
    <property type="evidence" value="ECO:0007669"/>
    <property type="project" value="UniProtKB-KW"/>
</dbReference>
<accession>A0AAN9JYG9</accession>
<sequence length="82" mass="8726">MDIAISLLLWSCLEEEDKSPARDEGKIHGIDASSGVVVMALNISLGDQVLDLHVALSAKVCMILDLLRGSGSVTGLDVARHR</sequence>
<dbReference type="AlphaFoldDB" id="A0AAN9JYG9"/>
<dbReference type="Proteomes" id="UP001367508">
    <property type="component" value="Unassembled WGS sequence"/>
</dbReference>
<organism evidence="3 4">
    <name type="scientific">Canavalia gladiata</name>
    <name type="common">Sword bean</name>
    <name type="synonym">Dolichos gladiatus</name>
    <dbReference type="NCBI Taxonomy" id="3824"/>
    <lineage>
        <taxon>Eukaryota</taxon>
        <taxon>Viridiplantae</taxon>
        <taxon>Streptophyta</taxon>
        <taxon>Embryophyta</taxon>
        <taxon>Tracheophyta</taxon>
        <taxon>Spermatophyta</taxon>
        <taxon>Magnoliopsida</taxon>
        <taxon>eudicotyledons</taxon>
        <taxon>Gunneridae</taxon>
        <taxon>Pentapetalae</taxon>
        <taxon>rosids</taxon>
        <taxon>fabids</taxon>
        <taxon>Fabales</taxon>
        <taxon>Fabaceae</taxon>
        <taxon>Papilionoideae</taxon>
        <taxon>50 kb inversion clade</taxon>
        <taxon>NPAAA clade</taxon>
        <taxon>indigoferoid/millettioid clade</taxon>
        <taxon>Phaseoleae</taxon>
        <taxon>Canavalia</taxon>
    </lineage>
</organism>
<keyword evidence="1" id="KW-0694">RNA-binding</keyword>
<keyword evidence="1" id="KW-0489">Methyltransferase</keyword>
<keyword evidence="1" id="KW-0808">Transferase</keyword>
<reference evidence="3 4" key="1">
    <citation type="submission" date="2024-01" db="EMBL/GenBank/DDBJ databases">
        <title>The genomes of 5 underutilized Papilionoideae crops provide insights into root nodulation and disease resistanc.</title>
        <authorList>
            <person name="Jiang F."/>
        </authorList>
    </citation>
    <scope>NUCLEOTIDE SEQUENCE [LARGE SCALE GENOMIC DNA]</scope>
    <source>
        <strain evidence="3">LVBAO_FW01</strain>
        <tissue evidence="3">Leaves</tissue>
    </source>
</reference>
<feature type="domain" description="SAM-dependent MTase RsmB/NOP-type" evidence="2">
    <location>
        <begin position="1"/>
        <end position="82"/>
    </location>
</feature>
<comment type="caution">
    <text evidence="1">Lacks conserved residue(s) required for the propagation of feature annotation.</text>
</comment>
<dbReference type="InterPro" id="IPR029063">
    <property type="entry name" value="SAM-dependent_MTases_sf"/>
</dbReference>
<evidence type="ECO:0000259" key="2">
    <source>
        <dbReference type="PROSITE" id="PS51686"/>
    </source>
</evidence>